<dbReference type="RefSeq" id="WP_015152002.1">
    <property type="nucleotide sequence ID" value="NC_019693.1"/>
</dbReference>
<keyword evidence="3" id="KW-1185">Reference proteome</keyword>
<evidence type="ECO:0000313" key="2">
    <source>
        <dbReference type="EMBL" id="AFY85399.1"/>
    </source>
</evidence>
<dbReference type="HOGENOM" id="CLU_127714_0_0_3"/>
<reference evidence="2 3" key="1">
    <citation type="submission" date="2012-06" db="EMBL/GenBank/DDBJ databases">
        <title>Finished chromosome of genome of Oscillatoria acuminata PCC 6304.</title>
        <authorList>
            <consortium name="US DOE Joint Genome Institute"/>
            <person name="Gugger M."/>
            <person name="Coursin T."/>
            <person name="Rippka R."/>
            <person name="Tandeau De Marsac N."/>
            <person name="Huntemann M."/>
            <person name="Wei C.-L."/>
            <person name="Han J."/>
            <person name="Detter J.C."/>
            <person name="Han C."/>
            <person name="Tapia R."/>
            <person name="Davenport K."/>
            <person name="Daligault H."/>
            <person name="Erkkila T."/>
            <person name="Gu W."/>
            <person name="Munk A.C.C."/>
            <person name="Teshima H."/>
            <person name="Xu Y."/>
            <person name="Chain P."/>
            <person name="Chen A."/>
            <person name="Krypides N."/>
            <person name="Mavromatis K."/>
            <person name="Markowitz V."/>
            <person name="Szeto E."/>
            <person name="Ivanova N."/>
            <person name="Mikhailova N."/>
            <person name="Ovchinnikova G."/>
            <person name="Pagani I."/>
            <person name="Pati A."/>
            <person name="Goodwin L."/>
            <person name="Peters L."/>
            <person name="Pitluck S."/>
            <person name="Woyke T."/>
            <person name="Kerfeld C."/>
        </authorList>
    </citation>
    <scope>NUCLEOTIDE SEQUENCE [LARGE SCALE GENOMIC DNA]</scope>
    <source>
        <strain evidence="2 3">PCC 6304</strain>
    </source>
</reference>
<dbReference type="AlphaFoldDB" id="K9TTS1"/>
<dbReference type="Pfam" id="PF05258">
    <property type="entry name" value="DciA"/>
    <property type="match status" value="1"/>
</dbReference>
<dbReference type="PANTHER" id="PTHR36456">
    <property type="entry name" value="UPF0232 PROTEIN SCO3875"/>
    <property type="match status" value="1"/>
</dbReference>
<name>K9TTS1_9CYAN</name>
<organism evidence="2 3">
    <name type="scientific">Oscillatoria acuminata PCC 6304</name>
    <dbReference type="NCBI Taxonomy" id="56110"/>
    <lineage>
        <taxon>Bacteria</taxon>
        <taxon>Bacillati</taxon>
        <taxon>Cyanobacteriota</taxon>
        <taxon>Cyanophyceae</taxon>
        <taxon>Oscillatoriophycideae</taxon>
        <taxon>Oscillatoriales</taxon>
        <taxon>Oscillatoriaceae</taxon>
        <taxon>Oscillatoria</taxon>
    </lineage>
</organism>
<dbReference type="PATRIC" id="fig|56110.3.peg.7300"/>
<dbReference type="EMBL" id="CP003607">
    <property type="protein sequence ID" value="AFY85399.1"/>
    <property type="molecule type" value="Genomic_DNA"/>
</dbReference>
<dbReference type="eggNOG" id="COG5512">
    <property type="taxonomic scope" value="Bacteria"/>
</dbReference>
<sequence length="222" mass="24560">MAFNSLDHILGALAAQTLGQQQREYQQLVESWAIAVGPKISQHTRPLAVERGVLRVATSSAAWAQNLMFERRRILQRLNVGRSEAIADIRFSPKDWSKSDVKCPDLADQEILWQDHPSRLAQLSADAEIPKGSEAGLTPSVELNPKRRGDSPIASTLRMDSQNRRKPGEVENAQGTFERWAQRVQAQSLGLPLCPDCGCPTPPGELDRWSVCALCAPKQWSG</sequence>
<dbReference type="InterPro" id="IPR007922">
    <property type="entry name" value="DciA-like"/>
</dbReference>
<dbReference type="PANTHER" id="PTHR36456:SF1">
    <property type="entry name" value="UPF0232 PROTEIN SCO3875"/>
    <property type="match status" value="1"/>
</dbReference>
<evidence type="ECO:0000313" key="3">
    <source>
        <dbReference type="Proteomes" id="UP000010367"/>
    </source>
</evidence>
<dbReference type="Proteomes" id="UP000010367">
    <property type="component" value="Chromosome"/>
</dbReference>
<accession>K9TTS1</accession>
<dbReference type="InParanoid" id="K9TTS1"/>
<feature type="region of interest" description="Disordered" evidence="1">
    <location>
        <begin position="131"/>
        <end position="155"/>
    </location>
</feature>
<dbReference type="KEGG" id="oac:Oscil6304_5936"/>
<dbReference type="OrthoDB" id="511752at2"/>
<dbReference type="STRING" id="56110.Oscil6304_5936"/>
<evidence type="ECO:0000256" key="1">
    <source>
        <dbReference type="SAM" id="MobiDB-lite"/>
    </source>
</evidence>
<gene>
    <name evidence="2" type="ORF">Oscil6304_5936</name>
</gene>
<proteinExistence type="predicted"/>
<protein>
    <submittedName>
        <fullName evidence="2">Putative RNA-binding protein containing Zn ribbon</fullName>
    </submittedName>
</protein>